<dbReference type="GO" id="GO:0022857">
    <property type="term" value="F:transmembrane transporter activity"/>
    <property type="evidence" value="ECO:0007669"/>
    <property type="project" value="InterPro"/>
</dbReference>
<feature type="transmembrane region" description="Helical" evidence="7">
    <location>
        <begin position="167"/>
        <end position="187"/>
    </location>
</feature>
<dbReference type="Pfam" id="PF07690">
    <property type="entry name" value="MFS_1"/>
    <property type="match status" value="1"/>
</dbReference>
<dbReference type="Proteomes" id="UP000029518">
    <property type="component" value="Chromosome"/>
</dbReference>
<feature type="transmembrane region" description="Helical" evidence="7">
    <location>
        <begin position="372"/>
        <end position="391"/>
    </location>
</feature>
<dbReference type="CDD" id="cd06173">
    <property type="entry name" value="MFS_MefA_like"/>
    <property type="match status" value="1"/>
</dbReference>
<dbReference type="SUPFAM" id="SSF103473">
    <property type="entry name" value="MFS general substrate transporter"/>
    <property type="match status" value="1"/>
</dbReference>
<proteinExistence type="predicted"/>
<evidence type="ECO:0000256" key="2">
    <source>
        <dbReference type="ARBA" id="ARBA00022448"/>
    </source>
</evidence>
<dbReference type="HOGENOM" id="CLU_034180_16_0_9"/>
<dbReference type="InterPro" id="IPR020846">
    <property type="entry name" value="MFS_dom"/>
</dbReference>
<dbReference type="OrthoDB" id="9775268at2"/>
<dbReference type="GO" id="GO:0005886">
    <property type="term" value="C:plasma membrane"/>
    <property type="evidence" value="ECO:0007669"/>
    <property type="project" value="UniProtKB-SubCell"/>
</dbReference>
<dbReference type="KEGG" id="pbd:PBOR_04435"/>
<evidence type="ECO:0000313" key="10">
    <source>
        <dbReference type="Proteomes" id="UP000029518"/>
    </source>
</evidence>
<feature type="transmembrane region" description="Helical" evidence="7">
    <location>
        <begin position="9"/>
        <end position="34"/>
    </location>
</feature>
<evidence type="ECO:0000256" key="1">
    <source>
        <dbReference type="ARBA" id="ARBA00004651"/>
    </source>
</evidence>
<feature type="transmembrane region" description="Helical" evidence="7">
    <location>
        <begin position="223"/>
        <end position="241"/>
    </location>
</feature>
<feature type="transmembrane region" description="Helical" evidence="7">
    <location>
        <begin position="253"/>
        <end position="277"/>
    </location>
</feature>
<dbReference type="RefSeq" id="WP_042210626.1">
    <property type="nucleotide sequence ID" value="NZ_CP009285.1"/>
</dbReference>
<comment type="subcellular location">
    <subcellularLocation>
        <location evidence="1">Cell membrane</location>
        <topology evidence="1">Multi-pass membrane protein</topology>
    </subcellularLocation>
</comment>
<dbReference type="InterPro" id="IPR011701">
    <property type="entry name" value="MFS"/>
</dbReference>
<dbReference type="PANTHER" id="PTHR43266:SF10">
    <property type="entry name" value="BACILYSIN EXPORTER BACE-RELATED"/>
    <property type="match status" value="1"/>
</dbReference>
<feature type="transmembrane region" description="Helical" evidence="7">
    <location>
        <begin position="289"/>
        <end position="310"/>
    </location>
</feature>
<dbReference type="PANTHER" id="PTHR43266">
    <property type="entry name" value="MACROLIDE-EFFLUX PROTEIN"/>
    <property type="match status" value="1"/>
</dbReference>
<protein>
    <submittedName>
        <fullName evidence="9">MFS transporter</fullName>
    </submittedName>
</protein>
<keyword evidence="10" id="KW-1185">Reference proteome</keyword>
<feature type="transmembrane region" description="Helical" evidence="7">
    <location>
        <begin position="73"/>
        <end position="95"/>
    </location>
</feature>
<name>A0A089L872_PAEBO</name>
<evidence type="ECO:0000256" key="3">
    <source>
        <dbReference type="ARBA" id="ARBA00022475"/>
    </source>
</evidence>
<evidence type="ECO:0000256" key="6">
    <source>
        <dbReference type="ARBA" id="ARBA00023136"/>
    </source>
</evidence>
<feature type="transmembrane region" description="Helical" evidence="7">
    <location>
        <begin position="46"/>
        <end position="66"/>
    </location>
</feature>
<keyword evidence="4 7" id="KW-0812">Transmembrane</keyword>
<dbReference type="PROSITE" id="PS50850">
    <property type="entry name" value="MFS"/>
    <property type="match status" value="1"/>
</dbReference>
<keyword evidence="3" id="KW-1003">Cell membrane</keyword>
<feature type="transmembrane region" description="Helical" evidence="7">
    <location>
        <begin position="344"/>
        <end position="366"/>
    </location>
</feature>
<accession>A0A089L872</accession>
<evidence type="ECO:0000313" key="9">
    <source>
        <dbReference type="EMBL" id="AIQ56285.1"/>
    </source>
</evidence>
<evidence type="ECO:0000259" key="8">
    <source>
        <dbReference type="PROSITE" id="PS50850"/>
    </source>
</evidence>
<feature type="transmembrane region" description="Helical" evidence="7">
    <location>
        <begin position="316"/>
        <end position="332"/>
    </location>
</feature>
<reference evidence="9" key="1">
    <citation type="submission" date="2014-08" db="EMBL/GenBank/DDBJ databases">
        <title>Comparative genomics of the Paenibacillus odorifer group.</title>
        <authorList>
            <person name="den Bakker H.C."/>
            <person name="Tsai Y.-C.Y.-C."/>
            <person name="Martin N."/>
            <person name="Korlach J."/>
            <person name="Wiedmann M."/>
        </authorList>
    </citation>
    <scope>NUCLEOTIDE SEQUENCE [LARGE SCALE GENOMIC DNA]</scope>
    <source>
        <strain evidence="9">DSM 13188</strain>
    </source>
</reference>
<gene>
    <name evidence="9" type="ORF">PBOR_04435</name>
</gene>
<evidence type="ECO:0000256" key="5">
    <source>
        <dbReference type="ARBA" id="ARBA00022989"/>
    </source>
</evidence>
<keyword evidence="5 7" id="KW-1133">Transmembrane helix</keyword>
<organism evidence="9 10">
    <name type="scientific">Paenibacillus borealis</name>
    <dbReference type="NCBI Taxonomy" id="160799"/>
    <lineage>
        <taxon>Bacteria</taxon>
        <taxon>Bacillati</taxon>
        <taxon>Bacillota</taxon>
        <taxon>Bacilli</taxon>
        <taxon>Bacillales</taxon>
        <taxon>Paenibacillaceae</taxon>
        <taxon>Paenibacillus</taxon>
    </lineage>
</organism>
<dbReference type="EMBL" id="CP009285">
    <property type="protein sequence ID" value="AIQ56285.1"/>
    <property type="molecule type" value="Genomic_DNA"/>
</dbReference>
<evidence type="ECO:0000256" key="4">
    <source>
        <dbReference type="ARBA" id="ARBA00022692"/>
    </source>
</evidence>
<keyword evidence="2" id="KW-0813">Transport</keyword>
<keyword evidence="6 7" id="KW-0472">Membrane</keyword>
<dbReference type="InterPro" id="IPR036259">
    <property type="entry name" value="MFS_trans_sf"/>
</dbReference>
<evidence type="ECO:0000256" key="7">
    <source>
        <dbReference type="SAM" id="Phobius"/>
    </source>
</evidence>
<sequence>MNTDWKRNIAFFLTSQTVSLFGSSLVQYAILWYITLNTQSGVMMTLAIICGFVPMFLLSPFAGVWADRYSRKWLIVLSDSIIAASTLVLAILFLLGYDQMWLLFVVSAVRALGGGVQTPAVAAMLPQLVPEDKLTRISGINGSIQAMVMLLSPMLSGALLTMASIEVIFFIDVITAAVAVLTLFFFVQVPLHAKAAAEQTLSYLNDLRQGFSYIRQHEYIRSFFIFCAFFFVLAAPVSFLTPLQVTRTFGGDIWRLTAIEITFSIGMMLGGLLMAAWPGFRNRVHTMTLSALAVGLCTFALGVIPVFWIYLGVMGLVGLALPFFNTPSTVLLQEKVEPDYLGRVFGVLGMISSSMMPLGMLVFGPLADLIQIEWLLIITGILLFIQGFFLLGNKVLIEAGKPAAVAEPEAGHAGGNE</sequence>
<dbReference type="AlphaFoldDB" id="A0A089L872"/>
<feature type="domain" description="Major facilitator superfamily (MFS) profile" evidence="8">
    <location>
        <begin position="1"/>
        <end position="191"/>
    </location>
</feature>
<dbReference type="Gene3D" id="1.20.1250.20">
    <property type="entry name" value="MFS general substrate transporter like domains"/>
    <property type="match status" value="1"/>
</dbReference>